<dbReference type="Proteomes" id="UP000724148">
    <property type="component" value="Unassembled WGS sequence"/>
</dbReference>
<accession>A0A931SCX3</accession>
<feature type="non-terminal residue" evidence="2">
    <location>
        <position position="177"/>
    </location>
</feature>
<evidence type="ECO:0000259" key="1">
    <source>
        <dbReference type="Pfam" id="PF03721"/>
    </source>
</evidence>
<feature type="domain" description="UDP-glucose/GDP-mannose dehydrogenase N-terminal" evidence="1">
    <location>
        <begin position="46"/>
        <end position="145"/>
    </location>
</feature>
<sequence>MKNKFRIGVVGVGMVGTPLARYFGEVQGYIRGKELFLFDVNPDKGYADDVSRASIVFICVPTTRAQDGSCDTSQVNSAVRRLTGSKIIVIKSTVPPGTTESFQKKYPKHKFLFNPENLTERMAWEDFMRPDAQIVGFTGKSKEAAAVVLALLPKAPFMSPWGIGTYQRIEITATEAE</sequence>
<organism evidence="2 3">
    <name type="scientific">Candidatus Sungiibacteriota bacterium</name>
    <dbReference type="NCBI Taxonomy" id="2750080"/>
    <lineage>
        <taxon>Bacteria</taxon>
        <taxon>Candidatus Sungiibacteriota</taxon>
    </lineage>
</organism>
<dbReference type="GO" id="GO:0016616">
    <property type="term" value="F:oxidoreductase activity, acting on the CH-OH group of donors, NAD or NADP as acceptor"/>
    <property type="evidence" value="ECO:0007669"/>
    <property type="project" value="InterPro"/>
</dbReference>
<protein>
    <recommendedName>
        <fullName evidence="1">UDP-glucose/GDP-mannose dehydrogenase N-terminal domain-containing protein</fullName>
    </recommendedName>
</protein>
<dbReference type="Gene3D" id="3.40.50.720">
    <property type="entry name" value="NAD(P)-binding Rossmann-like Domain"/>
    <property type="match status" value="1"/>
</dbReference>
<dbReference type="GO" id="GO:0051287">
    <property type="term" value="F:NAD binding"/>
    <property type="evidence" value="ECO:0007669"/>
    <property type="project" value="InterPro"/>
</dbReference>
<reference evidence="2" key="1">
    <citation type="submission" date="2020-07" db="EMBL/GenBank/DDBJ databases">
        <title>Huge and variable diversity of episymbiotic CPR bacteria and DPANN archaea in groundwater ecosystems.</title>
        <authorList>
            <person name="He C.Y."/>
            <person name="Keren R."/>
            <person name="Whittaker M."/>
            <person name="Farag I.F."/>
            <person name="Doudna J."/>
            <person name="Cate J.H.D."/>
            <person name="Banfield J.F."/>
        </authorList>
    </citation>
    <scope>NUCLEOTIDE SEQUENCE</scope>
    <source>
        <strain evidence="2">NC_groundwater_193_Ag_S-0.1um_51_7</strain>
    </source>
</reference>
<dbReference type="InterPro" id="IPR001732">
    <property type="entry name" value="UDP-Glc/GDP-Man_DH_N"/>
</dbReference>
<dbReference type="PANTHER" id="PTHR43750:SF3">
    <property type="entry name" value="UDP-GLUCOSE 6-DEHYDROGENASE TUAD"/>
    <property type="match status" value="1"/>
</dbReference>
<dbReference type="PANTHER" id="PTHR43750">
    <property type="entry name" value="UDP-GLUCOSE 6-DEHYDROGENASE TUAD"/>
    <property type="match status" value="1"/>
</dbReference>
<dbReference type="InterPro" id="IPR036291">
    <property type="entry name" value="NAD(P)-bd_dom_sf"/>
</dbReference>
<dbReference type="EMBL" id="JACOZA010000016">
    <property type="protein sequence ID" value="MBI2096665.1"/>
    <property type="molecule type" value="Genomic_DNA"/>
</dbReference>
<gene>
    <name evidence="2" type="ORF">HYT40_00695</name>
</gene>
<dbReference type="AlphaFoldDB" id="A0A931SCX3"/>
<name>A0A931SCX3_9BACT</name>
<evidence type="ECO:0000313" key="2">
    <source>
        <dbReference type="EMBL" id="MBI2096665.1"/>
    </source>
</evidence>
<dbReference type="Pfam" id="PF03721">
    <property type="entry name" value="UDPG_MGDP_dh_N"/>
    <property type="match status" value="1"/>
</dbReference>
<proteinExistence type="predicted"/>
<dbReference type="SUPFAM" id="SSF51735">
    <property type="entry name" value="NAD(P)-binding Rossmann-fold domains"/>
    <property type="match status" value="1"/>
</dbReference>
<comment type="caution">
    <text evidence="2">The sequence shown here is derived from an EMBL/GenBank/DDBJ whole genome shotgun (WGS) entry which is preliminary data.</text>
</comment>
<evidence type="ECO:0000313" key="3">
    <source>
        <dbReference type="Proteomes" id="UP000724148"/>
    </source>
</evidence>